<dbReference type="RefSeq" id="WP_017929660.1">
    <property type="nucleotide sequence ID" value="NZ_KB823003.1"/>
</dbReference>
<reference evidence="8 9" key="1">
    <citation type="submission" date="2013-03" db="EMBL/GenBank/DDBJ databases">
        <authorList>
            <person name="Fiebig A."/>
            <person name="Goeker M."/>
            <person name="Klenk H.-P.P."/>
        </authorList>
    </citation>
    <scope>NUCLEOTIDE SEQUENCE [LARGE SCALE GENOMIC DNA]</scope>
    <source>
        <strain evidence="8 9">DSM 17492</strain>
    </source>
</reference>
<dbReference type="SUPFAM" id="SSF52922">
    <property type="entry name" value="TK C-terminal domain-like"/>
    <property type="match status" value="1"/>
</dbReference>
<dbReference type="eggNOG" id="COG4231">
    <property type="taxonomic scope" value="Bacteria"/>
</dbReference>
<dbReference type="Pfam" id="PF02775">
    <property type="entry name" value="TPP_enzyme_C"/>
    <property type="match status" value="1"/>
</dbReference>
<keyword evidence="9" id="KW-1185">Reference proteome</keyword>
<protein>
    <submittedName>
        <fullName evidence="8">Indolepyruvate ferredoxin oxidoreductase, alpha and beta subunit</fullName>
    </submittedName>
</protein>
<dbReference type="NCBIfam" id="NF009589">
    <property type="entry name" value="PRK13030.1"/>
    <property type="match status" value="1"/>
</dbReference>
<evidence type="ECO:0000313" key="9">
    <source>
        <dbReference type="Proteomes" id="UP000025047"/>
    </source>
</evidence>
<dbReference type="InterPro" id="IPR002869">
    <property type="entry name" value="Pyrv_flavodox_OxRed_cen"/>
</dbReference>
<dbReference type="SUPFAM" id="SSF53323">
    <property type="entry name" value="Pyruvate-ferredoxin oxidoreductase, PFOR, domain III"/>
    <property type="match status" value="1"/>
</dbReference>
<dbReference type="STRING" id="1122180.Lokhon_02418"/>
<evidence type="ECO:0000256" key="6">
    <source>
        <dbReference type="ARBA" id="ARBA00023014"/>
    </source>
</evidence>
<dbReference type="InterPro" id="IPR011766">
    <property type="entry name" value="TPP_enzyme_TPP-bd"/>
</dbReference>
<dbReference type="EMBL" id="APGJ01000007">
    <property type="protein sequence ID" value="EYD70776.1"/>
    <property type="molecule type" value="Genomic_DNA"/>
</dbReference>
<gene>
    <name evidence="8" type="ORF">Lokhon_02418</name>
</gene>
<evidence type="ECO:0000259" key="7">
    <source>
        <dbReference type="PROSITE" id="PS51379"/>
    </source>
</evidence>
<dbReference type="Pfam" id="PF01558">
    <property type="entry name" value="POR"/>
    <property type="match status" value="1"/>
</dbReference>
<keyword evidence="4" id="KW-0560">Oxidoreductase</keyword>
<dbReference type="AlphaFoldDB" id="A0A017H8R9"/>
<dbReference type="InterPro" id="IPR019752">
    <property type="entry name" value="Pyrv/ketoisovalerate_OxRed_cat"/>
</dbReference>
<dbReference type="GO" id="GO:0044281">
    <property type="term" value="P:small molecule metabolic process"/>
    <property type="evidence" value="ECO:0007669"/>
    <property type="project" value="UniProtKB-ARBA"/>
</dbReference>
<dbReference type="HOGENOM" id="CLU_009166_1_0_5"/>
<dbReference type="GO" id="GO:0045333">
    <property type="term" value="P:cellular respiration"/>
    <property type="evidence" value="ECO:0007669"/>
    <property type="project" value="UniProtKB-ARBA"/>
</dbReference>
<keyword evidence="3" id="KW-0249">Electron transport</keyword>
<evidence type="ECO:0000256" key="1">
    <source>
        <dbReference type="ARBA" id="ARBA00022448"/>
    </source>
</evidence>
<organism evidence="8 9">
    <name type="scientific">Limimaricola hongkongensis DSM 17492</name>
    <dbReference type="NCBI Taxonomy" id="1122180"/>
    <lineage>
        <taxon>Bacteria</taxon>
        <taxon>Pseudomonadati</taxon>
        <taxon>Pseudomonadota</taxon>
        <taxon>Alphaproteobacteria</taxon>
        <taxon>Rhodobacterales</taxon>
        <taxon>Paracoccaceae</taxon>
        <taxon>Limimaricola</taxon>
    </lineage>
</organism>
<evidence type="ECO:0000313" key="8">
    <source>
        <dbReference type="EMBL" id="EYD70776.1"/>
    </source>
</evidence>
<evidence type="ECO:0000256" key="2">
    <source>
        <dbReference type="ARBA" id="ARBA00022485"/>
    </source>
</evidence>
<proteinExistence type="predicted"/>
<dbReference type="Pfam" id="PF20169">
    <property type="entry name" value="DUF6537"/>
    <property type="match status" value="1"/>
</dbReference>
<keyword evidence="2" id="KW-0479">Metal-binding</keyword>
<dbReference type="InterPro" id="IPR002880">
    <property type="entry name" value="Pyrv_Fd/Flavodoxin_OxRdtase_N"/>
</dbReference>
<dbReference type="eggNOG" id="COG1014">
    <property type="taxonomic scope" value="Bacteria"/>
</dbReference>
<dbReference type="OrthoDB" id="9803617at2"/>
<dbReference type="GO" id="GO:0051539">
    <property type="term" value="F:4 iron, 4 sulfur cluster binding"/>
    <property type="evidence" value="ECO:0007669"/>
    <property type="project" value="UniProtKB-KW"/>
</dbReference>
<dbReference type="SUPFAM" id="SSF52518">
    <property type="entry name" value="Thiamin diphosphate-binding fold (THDP-binding)"/>
    <property type="match status" value="2"/>
</dbReference>
<dbReference type="InterPro" id="IPR009014">
    <property type="entry name" value="Transketo_C/PFOR_II"/>
</dbReference>
<keyword evidence="1" id="KW-0813">Transport</keyword>
<evidence type="ECO:0000256" key="5">
    <source>
        <dbReference type="ARBA" id="ARBA00023004"/>
    </source>
</evidence>
<dbReference type="NCBIfam" id="NF009588">
    <property type="entry name" value="PRK13029.1"/>
    <property type="match status" value="1"/>
</dbReference>
<dbReference type="Gene3D" id="3.40.920.10">
    <property type="entry name" value="Pyruvate-ferredoxin oxidoreductase, PFOR, domain III"/>
    <property type="match status" value="1"/>
</dbReference>
<keyword evidence="6" id="KW-0411">Iron-sulfur</keyword>
<dbReference type="InterPro" id="IPR029061">
    <property type="entry name" value="THDP-binding"/>
</dbReference>
<dbReference type="PANTHER" id="PTHR48084">
    <property type="entry name" value="2-OXOGLUTARATE OXIDOREDUCTASE SUBUNIT KORB-RELATED"/>
    <property type="match status" value="1"/>
</dbReference>
<evidence type="ECO:0000256" key="4">
    <source>
        <dbReference type="ARBA" id="ARBA00023002"/>
    </source>
</evidence>
<keyword evidence="5" id="KW-0408">Iron</keyword>
<dbReference type="PATRIC" id="fig|1122180.6.peg.2401"/>
<accession>A0A017H8R9</accession>
<keyword evidence="2" id="KW-0004">4Fe-4S</keyword>
<dbReference type="Gene3D" id="3.40.50.970">
    <property type="match status" value="1"/>
</dbReference>
<dbReference type="Proteomes" id="UP000025047">
    <property type="component" value="Unassembled WGS sequence"/>
</dbReference>
<name>A0A017H8R9_9RHOB</name>
<keyword evidence="8" id="KW-0670">Pyruvate</keyword>
<comment type="caution">
    <text evidence="8">The sequence shown here is derived from an EMBL/GenBank/DDBJ whole genome shotgun (WGS) entry which is preliminary data.</text>
</comment>
<dbReference type="InterPro" id="IPR046667">
    <property type="entry name" value="DUF6537"/>
</dbReference>
<dbReference type="GO" id="GO:0016625">
    <property type="term" value="F:oxidoreductase activity, acting on the aldehyde or oxo group of donors, iron-sulfur protein as acceptor"/>
    <property type="evidence" value="ECO:0007669"/>
    <property type="project" value="UniProtKB-ARBA"/>
</dbReference>
<dbReference type="PROSITE" id="PS51379">
    <property type="entry name" value="4FE4S_FER_2"/>
    <property type="match status" value="1"/>
</dbReference>
<dbReference type="PANTHER" id="PTHR48084:SF3">
    <property type="entry name" value="SUBUNIT OF PYRUVATE:FLAVODOXIN OXIDOREDUCTASE"/>
    <property type="match status" value="1"/>
</dbReference>
<evidence type="ECO:0000256" key="3">
    <source>
        <dbReference type="ARBA" id="ARBA00022982"/>
    </source>
</evidence>
<dbReference type="CDD" id="cd07034">
    <property type="entry name" value="TPP_PYR_PFOR_IOR-alpha_like"/>
    <property type="match status" value="1"/>
</dbReference>
<dbReference type="InterPro" id="IPR051457">
    <property type="entry name" value="2-oxoacid:Fd_oxidoreductase"/>
</dbReference>
<sequence length="1155" mass="126848">MTMQMSLDDKYTAETGHVFLTGIQALVRLPMTQMRRDRAAGLNTGTFISGYRGSPLGGYDQQLMAARKHLDPLDIHFQPGVNEDLAATAVWGSQQLGLSEGARKDGLLGLWYGKGPGVDRSGDVLKHANAAGTAARGGVLAFAGDDHTCKSSSIPHQSDHAFISALMPMLYPSSVHEFLELGLLGIAMSRYSGCWVGYKVISETVETSTVVDLGQERRQFLLPQDFDMPEGGLNLRWPDAPLVQDERLQEHKGFAALAFARANRVDQVTIDTPDARFGIVASGKAYEDVRQALAEMGLGPDEWKAIGLRLYKVRMPWPLEPEGIRHFSEGLDEVLIVEERREIIENQIKQQLFNWRADVRPRIIGKHDEKDRPFLSLSQGLTVGSVGRAIADRLLHIDLPEGLHDRIEAELRRLEAGHARGAAHEAPITRLPHYCPGCPHNTSTKVPEGSKAMAGIGCHYMVQWMDRNTETFTHMGAEGVPWTSIGLFTDEKHRFVNLGDGTFFHSGHLAIRQSVAAKANITYKILYNDAVAMTGGQKVDGPLSPEQVTHQVAHENVAKIVLLSDHPENYDRVDLAPGTEIRHRDDVDAVMKELREIEGVTIMVYVQTCAAELRRRRKRGKADDPDMRVHIDPAVCEGCGDCSVQSNCIAVEPLETELGRKRQINQSACNKDFSCLKGFCPSFVTLRGAKPHKRPAAQGPDVSGLPEPVLPEITRPWNVAVTGVGGTGVLTIGALLGVAAHMEGLSPMILDMAGLAQKGGAVLSHIRISTHERPATAPRIATGTADLLLAADSVVAASKDGVTLCDPERTHAVMSTKLSPTSDFVRQRDFDFRSAGVMRAVEKTVRSSAHFHDFAHVARELCGDEIAVNIMMLGYAWQQGFIPVGREAIAEAVRLNGVAVQSNLDAFDWGRVMAAEPERVIREMGETDEPPHIPQAQMSLDQLVAHRTGHLTDYQDAKLARRYTDRVAQVRAAVEGHAQADKITRAVAQNYAKLLSYKDEYEVARLFTRPEFSENLKKQFDGDYKIAFNLAPPGLPGTDAEGRPKKREFGPWILKAFGLLAQGKRLRGTAFDVFGRTEERRAERALIGAYEDDMDLALSKLGQGHDAEILKLLELPDQIRGFGPVKLAAMEQAAPRRDALRAAIMNDAPQQVAAE</sequence>
<dbReference type="GO" id="GO:0030976">
    <property type="term" value="F:thiamine pyrophosphate binding"/>
    <property type="evidence" value="ECO:0007669"/>
    <property type="project" value="InterPro"/>
</dbReference>
<feature type="domain" description="4Fe-4S ferredoxin-type" evidence="7">
    <location>
        <begin position="627"/>
        <end position="659"/>
    </location>
</feature>
<dbReference type="InterPro" id="IPR017896">
    <property type="entry name" value="4Fe4S_Fe-S-bd"/>
</dbReference>